<name>A0A383EG10_9ZZZZ</name>
<reference evidence="1" key="1">
    <citation type="submission" date="2018-05" db="EMBL/GenBank/DDBJ databases">
        <authorList>
            <person name="Lanie J.A."/>
            <person name="Ng W.-L."/>
            <person name="Kazmierczak K.M."/>
            <person name="Andrzejewski T.M."/>
            <person name="Davidsen T.M."/>
            <person name="Wayne K.J."/>
            <person name="Tettelin H."/>
            <person name="Glass J.I."/>
            <person name="Rusch D."/>
            <person name="Podicherti R."/>
            <person name="Tsui H.-C.T."/>
            <person name="Winkler M.E."/>
        </authorList>
    </citation>
    <scope>NUCLEOTIDE SEQUENCE</scope>
</reference>
<proteinExistence type="predicted"/>
<sequence length="210" mass="23587">MNQENNKAAEEFVKNTAAQLQKSFRNTLIAAVVILTVESIYFTVLNNKIAEGLTAIPELVESYRGDFDKIKELAGKIPDRSAYEESMVKVEGYLDNINKGGNEVEGVANLVSQKIVAELDYQGHMVSSTASEFMKENLTDLPEWVEKRIPKYGSTLRFKIDGWMHYYCQSASDGLGSTFDTFLDDNADKIREFSETADDEDTLDKLDAEL</sequence>
<organism evidence="1">
    <name type="scientific">marine metagenome</name>
    <dbReference type="NCBI Taxonomy" id="408172"/>
    <lineage>
        <taxon>unclassified sequences</taxon>
        <taxon>metagenomes</taxon>
        <taxon>ecological metagenomes</taxon>
    </lineage>
</organism>
<gene>
    <name evidence="1" type="ORF">METZ01_LOCUS508099</name>
</gene>
<protein>
    <submittedName>
        <fullName evidence="1">Uncharacterized protein</fullName>
    </submittedName>
</protein>
<accession>A0A383EG10</accession>
<feature type="non-terminal residue" evidence="1">
    <location>
        <position position="210"/>
    </location>
</feature>
<evidence type="ECO:0000313" key="1">
    <source>
        <dbReference type="EMBL" id="SVE55245.1"/>
    </source>
</evidence>
<dbReference type="AlphaFoldDB" id="A0A383EG10"/>
<dbReference type="EMBL" id="UINC01225258">
    <property type="protein sequence ID" value="SVE55245.1"/>
    <property type="molecule type" value="Genomic_DNA"/>
</dbReference>